<feature type="transmembrane region" description="Helical" evidence="1">
    <location>
        <begin position="12"/>
        <end position="31"/>
    </location>
</feature>
<dbReference type="Proteomes" id="UP000825009">
    <property type="component" value="Chromosome"/>
</dbReference>
<gene>
    <name evidence="2" type="ORF">KYE46_07600</name>
</gene>
<dbReference type="InterPro" id="IPR052951">
    <property type="entry name" value="Tellurite_res_ion_channel"/>
</dbReference>
<dbReference type="InterPro" id="IPR004695">
    <property type="entry name" value="SLAC1/Mae1/Ssu1/TehA"/>
</dbReference>
<dbReference type="CDD" id="cd09323">
    <property type="entry name" value="TDT_SLAC1_like"/>
    <property type="match status" value="1"/>
</dbReference>
<keyword evidence="1" id="KW-0472">Membrane</keyword>
<sequence>MTAGVHSKLEHTPISFFTTAMGAFGLSLAARAGGFEVASSVVGAVATALLVILFAVFALKFLRHRAAVVAEWSHPVKLAFFPAASISLLLMASFLHPIAPEAARPVWLLGAALQGVLTVVVISAWISHRAFGPGQLSPAWFIPAVGNVMAPFGGIPLGYIEFSWYFFAVGILFWLVLLTLVFNRLIFHDPMPGKLRPTIVILIAPPALAFLTWVQFHNGSIDAAARVLINLGYFFTALVALQMPAILRLPFALSFWALSFPLAAITIASFRFAELTGSLVHLVMGYGLLAVLAIVLAVLTVHTARAIVSGAVFQPD</sequence>
<accession>A0A8F6TZV9</accession>
<feature type="transmembrane region" description="Helical" evidence="1">
    <location>
        <begin position="253"/>
        <end position="273"/>
    </location>
</feature>
<dbReference type="GO" id="GO:0005886">
    <property type="term" value="C:plasma membrane"/>
    <property type="evidence" value="ECO:0007669"/>
    <property type="project" value="TreeGrafter"/>
</dbReference>
<feature type="transmembrane region" description="Helical" evidence="1">
    <location>
        <begin position="79"/>
        <end position="99"/>
    </location>
</feature>
<proteinExistence type="predicted"/>
<protein>
    <submittedName>
        <fullName evidence="2">SLAC1 anion channel family protein</fullName>
    </submittedName>
</protein>
<feature type="transmembrane region" description="Helical" evidence="1">
    <location>
        <begin position="37"/>
        <end position="59"/>
    </location>
</feature>
<evidence type="ECO:0000313" key="3">
    <source>
        <dbReference type="Proteomes" id="UP000825009"/>
    </source>
</evidence>
<dbReference type="PANTHER" id="PTHR37955">
    <property type="entry name" value="TELLURITE RESISTANCE PROTEIN TEHA"/>
    <property type="match status" value="1"/>
</dbReference>
<feature type="transmembrane region" description="Helical" evidence="1">
    <location>
        <begin position="279"/>
        <end position="299"/>
    </location>
</feature>
<evidence type="ECO:0000256" key="1">
    <source>
        <dbReference type="SAM" id="Phobius"/>
    </source>
</evidence>
<evidence type="ECO:0000313" key="2">
    <source>
        <dbReference type="EMBL" id="QXT41069.1"/>
    </source>
</evidence>
<dbReference type="GO" id="GO:0046583">
    <property type="term" value="F:monoatomic cation efflux transmembrane transporter activity"/>
    <property type="evidence" value="ECO:0007669"/>
    <property type="project" value="TreeGrafter"/>
</dbReference>
<organism evidence="2 3">
    <name type="scientific">Gymnodinialimonas ceratoperidinii</name>
    <dbReference type="NCBI Taxonomy" id="2856823"/>
    <lineage>
        <taxon>Bacteria</taxon>
        <taxon>Pseudomonadati</taxon>
        <taxon>Pseudomonadota</taxon>
        <taxon>Alphaproteobacteria</taxon>
        <taxon>Rhodobacterales</taxon>
        <taxon>Paracoccaceae</taxon>
        <taxon>Gymnodinialimonas</taxon>
    </lineage>
</organism>
<name>A0A8F6TZV9_9RHOB</name>
<dbReference type="PANTHER" id="PTHR37955:SF1">
    <property type="entry name" value="DEP DOMAIN-CONTAINING PROTEIN"/>
    <property type="match status" value="1"/>
</dbReference>
<dbReference type="EMBL" id="CP079194">
    <property type="protein sequence ID" value="QXT41069.1"/>
    <property type="molecule type" value="Genomic_DNA"/>
</dbReference>
<feature type="transmembrane region" description="Helical" evidence="1">
    <location>
        <begin position="105"/>
        <end position="127"/>
    </location>
</feature>
<dbReference type="KEGG" id="gce:KYE46_07600"/>
<reference evidence="2 3" key="1">
    <citation type="submission" date="2021-07" db="EMBL/GenBank/DDBJ databases">
        <title>A novel Jannaschia species isolated from marine dinoflagellate Ceratoperidinium margalefii.</title>
        <authorList>
            <person name="Jiang Y."/>
            <person name="Li Z."/>
        </authorList>
    </citation>
    <scope>NUCLEOTIDE SEQUENCE [LARGE SCALE GENOMIC DNA]</scope>
    <source>
        <strain evidence="2 3">J12C1-MA-4</strain>
    </source>
</reference>
<feature type="transmembrane region" description="Helical" evidence="1">
    <location>
        <begin position="199"/>
        <end position="217"/>
    </location>
</feature>
<dbReference type="RefSeq" id="WP_219004660.1">
    <property type="nucleotide sequence ID" value="NZ_CP079194.1"/>
</dbReference>
<keyword evidence="3" id="KW-1185">Reference proteome</keyword>
<feature type="transmembrane region" description="Helical" evidence="1">
    <location>
        <begin position="165"/>
        <end position="187"/>
    </location>
</feature>
<dbReference type="AlphaFoldDB" id="A0A8F6TZV9"/>
<feature type="transmembrane region" description="Helical" evidence="1">
    <location>
        <begin position="223"/>
        <end position="241"/>
    </location>
</feature>
<dbReference type="Pfam" id="PF03595">
    <property type="entry name" value="SLAC1"/>
    <property type="match status" value="1"/>
</dbReference>
<feature type="transmembrane region" description="Helical" evidence="1">
    <location>
        <begin position="139"/>
        <end position="159"/>
    </location>
</feature>
<keyword evidence="1" id="KW-0812">Transmembrane</keyword>
<keyword evidence="1" id="KW-1133">Transmembrane helix</keyword>